<feature type="binding site" evidence="7">
    <location>
        <position position="271"/>
    </location>
    <ligand>
        <name>Zn(2+)</name>
        <dbReference type="ChEBI" id="CHEBI:29105"/>
        <label>2</label>
    </ligand>
</feature>
<comment type="similarity">
    <text evidence="1 8">Belongs to the cyclic nucleotide phosphodiesterase family.</text>
</comment>
<feature type="domain" description="PDEase" evidence="9">
    <location>
        <begin position="151"/>
        <end position="472"/>
    </location>
</feature>
<dbReference type="EMBL" id="DS469622">
    <property type="protein sequence ID" value="EDO38644.1"/>
    <property type="molecule type" value="Genomic_DNA"/>
</dbReference>
<feature type="binding site" evidence="7">
    <location>
        <position position="234"/>
    </location>
    <ligand>
        <name>Zn(2+)</name>
        <dbReference type="ChEBI" id="CHEBI:29105"/>
        <label>1</label>
    </ligand>
</feature>
<proteinExistence type="inferred from homology"/>
<feature type="binding site" evidence="6">
    <location>
        <begin position="230"/>
        <end position="234"/>
    </location>
    <ligand>
        <name>AMP</name>
        <dbReference type="ChEBI" id="CHEBI:456215"/>
    </ligand>
</feature>
<feature type="binding site" evidence="7">
    <location>
        <position position="381"/>
    </location>
    <ligand>
        <name>Zn(2+)</name>
        <dbReference type="ChEBI" id="CHEBI:29105"/>
        <label>1</label>
    </ligand>
</feature>
<dbReference type="Gene3D" id="3.30.450.40">
    <property type="match status" value="1"/>
</dbReference>
<feature type="binding site" evidence="6">
    <location>
        <position position="430"/>
    </location>
    <ligand>
        <name>AMP</name>
        <dbReference type="ChEBI" id="CHEBI:456215"/>
    </ligand>
</feature>
<evidence type="ECO:0000256" key="7">
    <source>
        <dbReference type="PIRSR" id="PIRSR623088-3"/>
    </source>
</evidence>
<feature type="binding site" evidence="6">
    <location>
        <position position="271"/>
    </location>
    <ligand>
        <name>AMP</name>
        <dbReference type="ChEBI" id="CHEBI:456215"/>
    </ligand>
</feature>
<dbReference type="GO" id="GO:0042803">
    <property type="term" value="F:protein homodimerization activity"/>
    <property type="evidence" value="ECO:0000318"/>
    <property type="project" value="GO_Central"/>
</dbReference>
<dbReference type="GO" id="GO:0005634">
    <property type="term" value="C:nucleus"/>
    <property type="evidence" value="ECO:0000318"/>
    <property type="project" value="GO_Central"/>
</dbReference>
<dbReference type="PROSITE" id="PS00126">
    <property type="entry name" value="PDEASE_I_1"/>
    <property type="match status" value="1"/>
</dbReference>
<dbReference type="EC" id="3.1.4.-" evidence="8"/>
<evidence type="ECO:0000313" key="11">
    <source>
        <dbReference type="Proteomes" id="UP000001593"/>
    </source>
</evidence>
<dbReference type="InterPro" id="IPR002073">
    <property type="entry name" value="PDEase_catalytic_dom"/>
</dbReference>
<dbReference type="GO" id="GO:0010628">
    <property type="term" value="P:positive regulation of gene expression"/>
    <property type="evidence" value="ECO:0000318"/>
    <property type="project" value="GO_Central"/>
</dbReference>
<dbReference type="InterPro" id="IPR036971">
    <property type="entry name" value="PDEase_catalytic_dom_sf"/>
</dbReference>
<dbReference type="GO" id="GO:0010821">
    <property type="term" value="P:regulation of mitochondrion organization"/>
    <property type="evidence" value="ECO:0000318"/>
    <property type="project" value="GO_Central"/>
</dbReference>
<protein>
    <recommendedName>
        <fullName evidence="8">Phosphodiesterase</fullName>
        <ecNumber evidence="8">3.1.4.-</ecNumber>
    </recommendedName>
</protein>
<comment type="cofactor">
    <cofactor evidence="8">
        <name>a divalent metal cation</name>
        <dbReference type="ChEBI" id="CHEBI:60240"/>
    </cofactor>
    <text evidence="8">Binds 2 divalent metal cations per subunit. Site 1 may preferentially bind zinc ions, while site 2 has a preference for magnesium and/or manganese ions.</text>
</comment>
<dbReference type="GO" id="GO:0005743">
    <property type="term" value="C:mitochondrial inner membrane"/>
    <property type="evidence" value="ECO:0000318"/>
    <property type="project" value="GO_Central"/>
</dbReference>
<feature type="binding site" evidence="7">
    <location>
        <position position="271"/>
    </location>
    <ligand>
        <name>Zn(2+)</name>
        <dbReference type="ChEBI" id="CHEBI:29105"/>
        <label>1</label>
    </ligand>
</feature>
<dbReference type="GO" id="GO:0005759">
    <property type="term" value="C:mitochondrial matrix"/>
    <property type="evidence" value="ECO:0000318"/>
    <property type="project" value="GO_Central"/>
</dbReference>
<reference evidence="10 11" key="1">
    <citation type="journal article" date="2007" name="Science">
        <title>Sea anemone genome reveals ancestral eumetazoan gene repertoire and genomic organization.</title>
        <authorList>
            <person name="Putnam N.H."/>
            <person name="Srivastava M."/>
            <person name="Hellsten U."/>
            <person name="Dirks B."/>
            <person name="Chapman J."/>
            <person name="Salamov A."/>
            <person name="Terry A."/>
            <person name="Shapiro H."/>
            <person name="Lindquist E."/>
            <person name="Kapitonov V.V."/>
            <person name="Jurka J."/>
            <person name="Genikhovich G."/>
            <person name="Grigoriev I.V."/>
            <person name="Lucas S.M."/>
            <person name="Steele R.E."/>
            <person name="Finnerty J.R."/>
            <person name="Technau U."/>
            <person name="Martindale M.Q."/>
            <person name="Rokhsar D.S."/>
        </authorList>
    </citation>
    <scope>NUCLEOTIDE SEQUENCE [LARGE SCALE GENOMIC DNA]</scope>
    <source>
        <strain evidence="11">CH2 X CH6</strain>
    </source>
</reference>
<keyword evidence="4 8" id="KW-0378">Hydrolase</keyword>
<evidence type="ECO:0000256" key="4">
    <source>
        <dbReference type="ARBA" id="ARBA00022801"/>
    </source>
</evidence>
<name>A7SC93_NEMVE</name>
<dbReference type="GO" id="GO:0046872">
    <property type="term" value="F:metal ion binding"/>
    <property type="evidence" value="ECO:0007669"/>
    <property type="project" value="UniProtKB-KW"/>
</dbReference>
<dbReference type="PANTHER" id="PTHR11347">
    <property type="entry name" value="CYCLIC NUCLEOTIDE PHOSPHODIESTERASE"/>
    <property type="match status" value="1"/>
</dbReference>
<dbReference type="Pfam" id="PF00233">
    <property type="entry name" value="PDEase_I"/>
    <property type="match status" value="1"/>
</dbReference>
<dbReference type="PROSITE" id="PS51845">
    <property type="entry name" value="PDEASE_I_2"/>
    <property type="match status" value="1"/>
</dbReference>
<dbReference type="FunFam" id="1.10.1300.10:FF:000003">
    <property type="entry name" value="Phosphodiesterase"/>
    <property type="match status" value="1"/>
</dbReference>
<sequence length="472" mass="54482">CSLFLLDRERDELVAKVFDGEIPSNQASRDLRIPTNQGIVGQVAMTGKLLNIKDAYTHPLFYRGLDVKTGFKTRNILCFPIKDDDGVIGVAELCNKANGKCFTKFDEDLTRAFAIYCGISIFHSMLYKRAATAWHRSQVCSELMIYHMHVSEEELQRLTAHEISSPDEEIPHGFDKFSFAPRTIQMEETVRAALYMFDDLGIIDRWKIPRDTLIRFTLMVRKGYRDPPYHNWTHAFTVAHFCYLLLKNSHMESKLQDIERMALFVACLCHDLDHRGTNNAFQVSSNSTLAALYSSEGSVMERHHFAQTVCILNSSGCNIFKNLTESEFEKVLDLIRYIILATDLSHHLRILKDINNMAKGRNKNEFEKVLDLIRYIILATDLSHHLRILKDINNMAKGRNKNVPSLFEKVMGFTPMEMMDRERACIPKLQIDFLENIALPVYKVLHELLPETKEVIDTVHKNMECWQAIEEK</sequence>
<evidence type="ECO:0000256" key="6">
    <source>
        <dbReference type="PIRSR" id="PIRSR623088-2"/>
    </source>
</evidence>
<evidence type="ECO:0000256" key="8">
    <source>
        <dbReference type="RuleBase" id="RU363067"/>
    </source>
</evidence>
<feature type="binding site" evidence="6">
    <location>
        <position position="381"/>
    </location>
    <ligand>
        <name>AMP</name>
        <dbReference type="ChEBI" id="CHEBI:456215"/>
    </ligand>
</feature>
<dbReference type="InterPro" id="IPR023174">
    <property type="entry name" value="PDEase_CS"/>
</dbReference>
<dbReference type="GO" id="GO:0097060">
    <property type="term" value="C:synaptic membrane"/>
    <property type="evidence" value="ECO:0000318"/>
    <property type="project" value="GO_Central"/>
</dbReference>
<dbReference type="AlphaFoldDB" id="A7SC93"/>
<dbReference type="GO" id="GO:0048471">
    <property type="term" value="C:perinuclear region of cytoplasm"/>
    <property type="evidence" value="ECO:0000318"/>
    <property type="project" value="GO_Central"/>
</dbReference>
<dbReference type="InterPro" id="IPR003607">
    <property type="entry name" value="HD/PDEase_dom"/>
</dbReference>
<dbReference type="GO" id="GO:0004118">
    <property type="term" value="F:3',5'-cGMP-stimulated cyclic-nucleotide phosphodiesterase activity"/>
    <property type="evidence" value="ECO:0000318"/>
    <property type="project" value="GO_Central"/>
</dbReference>
<dbReference type="InParanoid" id="A7SC93"/>
<dbReference type="OMA" id="HPAFYPK"/>
<accession>A7SC93</accession>
<organism evidence="10 11">
    <name type="scientific">Nematostella vectensis</name>
    <name type="common">Starlet sea anemone</name>
    <dbReference type="NCBI Taxonomy" id="45351"/>
    <lineage>
        <taxon>Eukaryota</taxon>
        <taxon>Metazoa</taxon>
        <taxon>Cnidaria</taxon>
        <taxon>Anthozoa</taxon>
        <taxon>Hexacorallia</taxon>
        <taxon>Actiniaria</taxon>
        <taxon>Edwardsiidae</taxon>
        <taxon>Nematostella</taxon>
    </lineage>
</organism>
<dbReference type="eggNOG" id="KOG3689">
    <property type="taxonomic scope" value="Eukaryota"/>
</dbReference>
<dbReference type="STRING" id="45351.A7SC93"/>
<dbReference type="GO" id="GO:0010754">
    <property type="term" value="P:negative regulation of cGMP-mediated signaling"/>
    <property type="evidence" value="ECO:0000318"/>
    <property type="project" value="GO_Central"/>
</dbReference>
<dbReference type="GO" id="GO:0141162">
    <property type="term" value="P:negative regulation of cAMP/PKA signal transduction"/>
    <property type="evidence" value="ECO:0000318"/>
    <property type="project" value="GO_Central"/>
</dbReference>
<dbReference type="InterPro" id="IPR029016">
    <property type="entry name" value="GAF-like_dom_sf"/>
</dbReference>
<dbReference type="GO" id="GO:0047555">
    <property type="term" value="F:3',5'-cyclic-GMP phosphodiesterase activity"/>
    <property type="evidence" value="ECO:0000318"/>
    <property type="project" value="GO_Central"/>
</dbReference>
<dbReference type="HOGENOM" id="CLU_006980_3_1_1"/>
<dbReference type="SUPFAM" id="SSF109604">
    <property type="entry name" value="HD-domain/PDEase-like"/>
    <property type="match status" value="1"/>
</dbReference>
<dbReference type="GO" id="GO:0019934">
    <property type="term" value="P:cGMP-mediated signaling"/>
    <property type="evidence" value="ECO:0000318"/>
    <property type="project" value="GO_Central"/>
</dbReference>
<dbReference type="SUPFAM" id="SSF55781">
    <property type="entry name" value="GAF domain-like"/>
    <property type="match status" value="1"/>
</dbReference>
<feature type="non-terminal residue" evidence="10">
    <location>
        <position position="472"/>
    </location>
</feature>
<dbReference type="SMART" id="SM00065">
    <property type="entry name" value="GAF"/>
    <property type="match status" value="1"/>
</dbReference>
<dbReference type="SMART" id="SM00471">
    <property type="entry name" value="HDc"/>
    <property type="match status" value="1"/>
</dbReference>
<keyword evidence="11" id="KW-1185">Reference proteome</keyword>
<dbReference type="PRINTS" id="PR00387">
    <property type="entry name" value="PDIESTERASE1"/>
</dbReference>
<dbReference type="GO" id="GO:0005741">
    <property type="term" value="C:mitochondrial outer membrane"/>
    <property type="evidence" value="ECO:0000318"/>
    <property type="project" value="GO_Central"/>
</dbReference>
<dbReference type="GO" id="GO:0004115">
    <property type="term" value="F:3',5'-cyclic-AMP phosphodiesterase activity"/>
    <property type="evidence" value="ECO:0000318"/>
    <property type="project" value="GO_Central"/>
</dbReference>
<evidence type="ECO:0000256" key="2">
    <source>
        <dbReference type="ARBA" id="ARBA00022535"/>
    </source>
</evidence>
<keyword evidence="3 7" id="KW-0479">Metal-binding</keyword>
<dbReference type="Gene3D" id="1.10.1300.10">
    <property type="entry name" value="3'5'-cyclic nucleotide phosphodiesterase, catalytic domain"/>
    <property type="match status" value="1"/>
</dbReference>
<feature type="binding site" evidence="7">
    <location>
        <position position="270"/>
    </location>
    <ligand>
        <name>Zn(2+)</name>
        <dbReference type="ChEBI" id="CHEBI:29105"/>
        <label>1</label>
    </ligand>
</feature>
<dbReference type="InterPro" id="IPR023088">
    <property type="entry name" value="PDEase"/>
</dbReference>
<evidence type="ECO:0000259" key="9">
    <source>
        <dbReference type="PROSITE" id="PS51845"/>
    </source>
</evidence>
<evidence type="ECO:0000256" key="1">
    <source>
        <dbReference type="ARBA" id="ARBA00007648"/>
    </source>
</evidence>
<dbReference type="Proteomes" id="UP000001593">
    <property type="component" value="Unassembled WGS sequence"/>
</dbReference>
<evidence type="ECO:0000256" key="3">
    <source>
        <dbReference type="ARBA" id="ARBA00022723"/>
    </source>
</evidence>
<feature type="non-terminal residue" evidence="10">
    <location>
        <position position="1"/>
    </location>
</feature>
<dbReference type="InterPro" id="IPR003018">
    <property type="entry name" value="GAF"/>
</dbReference>
<dbReference type="CDD" id="cd00077">
    <property type="entry name" value="HDc"/>
    <property type="match status" value="1"/>
</dbReference>
<feature type="active site" description="Proton donor" evidence="5">
    <location>
        <position position="230"/>
    </location>
</feature>
<dbReference type="GO" id="GO:0005829">
    <property type="term" value="C:cytosol"/>
    <property type="evidence" value="ECO:0000318"/>
    <property type="project" value="GO_Central"/>
</dbReference>
<evidence type="ECO:0000256" key="5">
    <source>
        <dbReference type="PIRSR" id="PIRSR623088-1"/>
    </source>
</evidence>
<dbReference type="Pfam" id="PF01590">
    <property type="entry name" value="GAF"/>
    <property type="match status" value="1"/>
</dbReference>
<dbReference type="GO" id="GO:0046069">
    <property type="term" value="P:cGMP catabolic process"/>
    <property type="evidence" value="ECO:0000318"/>
    <property type="project" value="GO_Central"/>
</dbReference>
<keyword evidence="2" id="KW-0140">cGMP</keyword>
<evidence type="ECO:0000313" key="10">
    <source>
        <dbReference type="EMBL" id="EDO38644.1"/>
    </source>
</evidence>
<dbReference type="PhylomeDB" id="A7SC93"/>
<gene>
    <name evidence="10" type="ORF">NEMVEDRAFT_v1g113222</name>
</gene>